<dbReference type="GO" id="GO:0005886">
    <property type="term" value="C:plasma membrane"/>
    <property type="evidence" value="ECO:0007669"/>
    <property type="project" value="UniProtKB-SubCell"/>
</dbReference>
<gene>
    <name evidence="7" type="ORF">SAMN05216244_1023</name>
</gene>
<feature type="transmembrane region" description="Helical" evidence="5">
    <location>
        <begin position="67"/>
        <end position="89"/>
    </location>
</feature>
<dbReference type="RefSeq" id="WP_074597746.1">
    <property type="nucleotide sequence ID" value="NZ_FNHF01000001.1"/>
</dbReference>
<dbReference type="HAMAP" id="MF_01600">
    <property type="entry name" value="UPF0182"/>
    <property type="match status" value="1"/>
</dbReference>
<keyword evidence="8" id="KW-1185">Reference proteome</keyword>
<dbReference type="GO" id="GO:0005576">
    <property type="term" value="C:extracellular region"/>
    <property type="evidence" value="ECO:0007669"/>
    <property type="project" value="TreeGrafter"/>
</dbReference>
<keyword evidence="1 5" id="KW-1003">Cell membrane</keyword>
<organism evidence="7 8">
    <name type="scientific">Sediminibacillus halophilus</name>
    <dbReference type="NCBI Taxonomy" id="482461"/>
    <lineage>
        <taxon>Bacteria</taxon>
        <taxon>Bacillati</taxon>
        <taxon>Bacillota</taxon>
        <taxon>Bacilli</taxon>
        <taxon>Bacillales</taxon>
        <taxon>Bacillaceae</taxon>
        <taxon>Sediminibacillus</taxon>
    </lineage>
</organism>
<dbReference type="InterPro" id="IPR005372">
    <property type="entry name" value="UPF0182"/>
</dbReference>
<feature type="compositionally biased region" description="Acidic residues" evidence="6">
    <location>
        <begin position="908"/>
        <end position="935"/>
    </location>
</feature>
<dbReference type="Proteomes" id="UP000182347">
    <property type="component" value="Unassembled WGS sequence"/>
</dbReference>
<evidence type="ECO:0000256" key="1">
    <source>
        <dbReference type="ARBA" id="ARBA00022475"/>
    </source>
</evidence>
<feature type="region of interest" description="Disordered" evidence="6">
    <location>
        <begin position="893"/>
        <end position="935"/>
    </location>
</feature>
<dbReference type="STRING" id="482461.SAMN05216244_1023"/>
<evidence type="ECO:0000313" key="8">
    <source>
        <dbReference type="Proteomes" id="UP000182347"/>
    </source>
</evidence>
<evidence type="ECO:0000256" key="5">
    <source>
        <dbReference type="HAMAP-Rule" id="MF_01600"/>
    </source>
</evidence>
<dbReference type="PANTHER" id="PTHR39344">
    <property type="entry name" value="UPF0182 PROTEIN SLL1060"/>
    <property type="match status" value="1"/>
</dbReference>
<feature type="transmembrane region" description="Helical" evidence="5">
    <location>
        <begin position="204"/>
        <end position="223"/>
    </location>
</feature>
<dbReference type="PANTHER" id="PTHR39344:SF1">
    <property type="entry name" value="UPF0182 PROTEIN SLL1060"/>
    <property type="match status" value="1"/>
</dbReference>
<feature type="transmembrane region" description="Helical" evidence="5">
    <location>
        <begin position="110"/>
        <end position="138"/>
    </location>
</feature>
<protein>
    <recommendedName>
        <fullName evidence="5">UPF0182 protein SAMN05216244_1023</fullName>
    </recommendedName>
</protein>
<dbReference type="AlphaFoldDB" id="A0A1G9NIM0"/>
<dbReference type="Pfam" id="PF03699">
    <property type="entry name" value="UPF0182"/>
    <property type="match status" value="1"/>
</dbReference>
<feature type="transmembrane region" description="Helical" evidence="5">
    <location>
        <begin position="288"/>
        <end position="308"/>
    </location>
</feature>
<keyword evidence="2 5" id="KW-0812">Transmembrane</keyword>
<comment type="subcellular location">
    <subcellularLocation>
        <location evidence="5">Cell membrane</location>
        <topology evidence="5">Multi-pass membrane protein</topology>
    </subcellularLocation>
</comment>
<reference evidence="8" key="1">
    <citation type="submission" date="2016-10" db="EMBL/GenBank/DDBJ databases">
        <authorList>
            <person name="Varghese N."/>
            <person name="Submissions S."/>
        </authorList>
    </citation>
    <scope>NUCLEOTIDE SEQUENCE [LARGE SCALE GENOMIC DNA]</scope>
    <source>
        <strain evidence="8">CGMCC 1.6199</strain>
    </source>
</reference>
<evidence type="ECO:0000256" key="4">
    <source>
        <dbReference type="ARBA" id="ARBA00023136"/>
    </source>
</evidence>
<feature type="transmembrane region" description="Helical" evidence="5">
    <location>
        <begin position="256"/>
        <end position="276"/>
    </location>
</feature>
<accession>A0A1G9NIM0</accession>
<feature type="transmembrane region" description="Helical" evidence="5">
    <location>
        <begin position="158"/>
        <end position="184"/>
    </location>
</feature>
<evidence type="ECO:0000256" key="6">
    <source>
        <dbReference type="SAM" id="MobiDB-lite"/>
    </source>
</evidence>
<name>A0A1G9NIM0_9BACI</name>
<proteinExistence type="inferred from homology"/>
<comment type="similarity">
    <text evidence="5">Belongs to the UPF0182 family.</text>
</comment>
<evidence type="ECO:0000256" key="2">
    <source>
        <dbReference type="ARBA" id="ARBA00022692"/>
    </source>
</evidence>
<evidence type="ECO:0000313" key="7">
    <source>
        <dbReference type="EMBL" id="SDL86422.1"/>
    </source>
</evidence>
<sequence length="935" mass="107107">MENQTFNMNTQQKAKLKKFGGFFGKLIGFLVVLLILGGLSLHWITDYIWMDSLGYQQVYTTILGSKVLLGVIGFVVFAALTWITAAWIRKSFLKQFNPSQLPAVIRSKRLSAFTILCISLFVGFIGSSIVQGFGWELWLKFLNHTSFDITDPHFGMDVSFYMFVLPFIQFAVNTLIGLAFFLLLAEIGAYSVFHMYRISRSAQLQLGITLGSIGLLMAVSQVLEPYSTMLTNKVNLFQESVVHGMSYTDKVINIPASYVMAAVAVIGTIWVIVSLVRGRLKAMLIPVIAYMAIGVLAEGASIIVQNYVVSPNEFSKESPYLEHNLEFTRAAYDLDNIEEFEHPGNESLDQAMVERNELTINNVRINDARPILDIYNQLQTFRTYYQFNDIDIDRYQIDGEYQQVFLGARELNTVDLPSQAKTWVNENLRYTHGYGIAMSDVNQITSQGQPEYLLKNVPSEGAMDVERPQIYFGEENYDNVIVNSEVDEFDYPAGDENMSNRYETDKGIALSGLNRLLFALDAGSFRMFVSDQLNSDSQLLATRNIMDRVERIAPFLEYDEDPYIFVRDDGSMAWMIDAYLTADRYPYSEAHQGNESYIRNSVKVTVDAYSGEVHFYAAEPDEPLLQTYQKMFPDLFTEEIPEDVAAHFRYPIDMFKIQAKMYGTYHMSNLEVFYNREDYWQFPTEKYFNEDVEMEPYYITMKLPEAEEEEFVLMMPYTPRNRQNMVAWMGVRNDGENYGETFVYRFPKQRNVYGPQQIENRINQDSTISQQLNLWSQGGSEVIRGNLLAIPLEDTVIYAEPIYIESSNETSLPEVKQIILAYGDEIVMEPTFDKAMDRMLGLIDPDVELDEGEDDTEGNDQVDEIMGSDQILEEISSLFDQYQQELSAGNWEEAGAIMSQIQDRLSEREEEQAETEGTEQPEDQAEQDGEEDQQE</sequence>
<evidence type="ECO:0000256" key="3">
    <source>
        <dbReference type="ARBA" id="ARBA00022989"/>
    </source>
</evidence>
<dbReference type="EMBL" id="FNHF01000001">
    <property type="protein sequence ID" value="SDL86422.1"/>
    <property type="molecule type" value="Genomic_DNA"/>
</dbReference>
<keyword evidence="3 5" id="KW-1133">Transmembrane helix</keyword>
<keyword evidence="4 5" id="KW-0472">Membrane</keyword>
<feature type="transmembrane region" description="Helical" evidence="5">
    <location>
        <begin position="21"/>
        <end position="44"/>
    </location>
</feature>